<reference evidence="4" key="1">
    <citation type="journal article" date="2019" name="Int. J. Syst. Evol. Microbiol.">
        <title>The Global Catalogue of Microorganisms (GCM) 10K type strain sequencing project: providing services to taxonomists for standard genome sequencing and annotation.</title>
        <authorList>
            <consortium name="The Broad Institute Genomics Platform"/>
            <consortium name="The Broad Institute Genome Sequencing Center for Infectious Disease"/>
            <person name="Wu L."/>
            <person name="Ma J."/>
        </authorList>
    </citation>
    <scope>NUCLEOTIDE SEQUENCE [LARGE SCALE GENOMIC DNA]</scope>
    <source>
        <strain evidence="4">CGMCC 4.7643</strain>
    </source>
</reference>
<dbReference type="InterPro" id="IPR011059">
    <property type="entry name" value="Metal-dep_hydrolase_composite"/>
</dbReference>
<sequence>MAIDATASTNGAPPYDVVFSRARVIDPETGLDGIRDVGVTGGTIAAVSEAPLSGRRTLDVSGMVLAPGFIDLHSHAQTRTGLLLQAMDGVTTALELEAGAASVSTALAGAERDGRPVNYGYSASWLLSRMMLFDDAPLADPMAMFGANHDRPLWKLAASDRDVDRLLDHVAQEVHNGGIGIGVLVGYAPGTGTAEYFALARAAERLGVPTFTHTRYISTMEPHTSLEGALEVIAASAGTGAHMHMCHVNSTSNRMIDDIAGAIARAQSTGVRVTTEAYPYGSGSTVIGADFLAPEKLPRMGITPDRLRYLPTGEMVATAERLAELRANDPGGSVVLQWADEALEADRELLLRSLLFPDTAIASDAVPIVTPGGATVSDEWPVPGASLTHPRSTGCYGRTFGWLVRELGVLSLPEAVHRCTLVPARILEEAVPAMRRKARVQPGADADLVVFAPETFAEQGDYLVVAPSTGVRHLLVGGRFVIDGGELDTASTAGRPIRSGQ</sequence>
<dbReference type="Pfam" id="PF07969">
    <property type="entry name" value="Amidohydro_3"/>
    <property type="match status" value="1"/>
</dbReference>
<keyword evidence="1" id="KW-0378">Hydrolase</keyword>
<dbReference type="Gene3D" id="3.30.1490.130">
    <property type="entry name" value="D-aminoacylase. Domain 3"/>
    <property type="match status" value="1"/>
</dbReference>
<evidence type="ECO:0000313" key="3">
    <source>
        <dbReference type="EMBL" id="MFD2463979.1"/>
    </source>
</evidence>
<protein>
    <submittedName>
        <fullName evidence="3">Amidohydrolase family protein</fullName>
    </submittedName>
</protein>
<dbReference type="InterPro" id="IPR023100">
    <property type="entry name" value="D-aminoacylase_insert_dom_sf"/>
</dbReference>
<name>A0ABW5GSR6_9PSEU</name>
<dbReference type="InterPro" id="IPR013108">
    <property type="entry name" value="Amidohydro_3"/>
</dbReference>
<evidence type="ECO:0000259" key="2">
    <source>
        <dbReference type="Pfam" id="PF07969"/>
    </source>
</evidence>
<dbReference type="Proteomes" id="UP001597419">
    <property type="component" value="Unassembled WGS sequence"/>
</dbReference>
<dbReference type="Gene3D" id="3.20.20.140">
    <property type="entry name" value="Metal-dependent hydrolases"/>
    <property type="match status" value="1"/>
</dbReference>
<evidence type="ECO:0000313" key="4">
    <source>
        <dbReference type="Proteomes" id="UP001597419"/>
    </source>
</evidence>
<dbReference type="Gene3D" id="2.30.40.10">
    <property type="entry name" value="Urease, subunit C, domain 1"/>
    <property type="match status" value="1"/>
</dbReference>
<gene>
    <name evidence="3" type="ORF">ACFSYJ_35550</name>
</gene>
<accession>A0ABW5GSR6</accession>
<dbReference type="EMBL" id="JBHUKU010000022">
    <property type="protein sequence ID" value="MFD2463979.1"/>
    <property type="molecule type" value="Genomic_DNA"/>
</dbReference>
<evidence type="ECO:0000256" key="1">
    <source>
        <dbReference type="ARBA" id="ARBA00022801"/>
    </source>
</evidence>
<dbReference type="SUPFAM" id="SSF51556">
    <property type="entry name" value="Metallo-dependent hydrolases"/>
    <property type="match status" value="1"/>
</dbReference>
<dbReference type="PANTHER" id="PTHR11113">
    <property type="entry name" value="N-ACETYLGLUCOSAMINE-6-PHOSPHATE DEACETYLASE"/>
    <property type="match status" value="1"/>
</dbReference>
<comment type="caution">
    <text evidence="3">The sequence shown here is derived from an EMBL/GenBank/DDBJ whole genome shotgun (WGS) entry which is preliminary data.</text>
</comment>
<dbReference type="NCBIfam" id="NF006560">
    <property type="entry name" value="PRK09061.1"/>
    <property type="match status" value="1"/>
</dbReference>
<feature type="domain" description="Amidohydrolase 3" evidence="2">
    <location>
        <begin position="178"/>
        <end position="481"/>
    </location>
</feature>
<organism evidence="3 4">
    <name type="scientific">Amycolatopsis samaneae</name>
    <dbReference type="NCBI Taxonomy" id="664691"/>
    <lineage>
        <taxon>Bacteria</taxon>
        <taxon>Bacillati</taxon>
        <taxon>Actinomycetota</taxon>
        <taxon>Actinomycetes</taxon>
        <taxon>Pseudonocardiales</taxon>
        <taxon>Pseudonocardiaceae</taxon>
        <taxon>Amycolatopsis</taxon>
    </lineage>
</organism>
<dbReference type="SUPFAM" id="SSF51338">
    <property type="entry name" value="Composite domain of metallo-dependent hydrolases"/>
    <property type="match status" value="1"/>
</dbReference>
<dbReference type="RefSeq" id="WP_345386058.1">
    <property type="nucleotide sequence ID" value="NZ_BAABHG010000001.1"/>
</dbReference>
<proteinExistence type="predicted"/>
<keyword evidence="4" id="KW-1185">Reference proteome</keyword>
<dbReference type="InterPro" id="IPR032466">
    <property type="entry name" value="Metal_Hydrolase"/>
</dbReference>